<dbReference type="InterPro" id="IPR016156">
    <property type="entry name" value="FAD/NAD-linked_Rdtase_dimer_sf"/>
</dbReference>
<protein>
    <submittedName>
        <fullName evidence="8">FAD-dependent oxidoreductase</fullName>
    </submittedName>
</protein>
<dbReference type="PANTHER" id="PTHR43557">
    <property type="entry name" value="APOPTOSIS-INDUCING FACTOR 1"/>
    <property type="match status" value="1"/>
</dbReference>
<evidence type="ECO:0000256" key="2">
    <source>
        <dbReference type="ARBA" id="ARBA00022630"/>
    </source>
</evidence>
<dbReference type="InterPro" id="IPR023753">
    <property type="entry name" value="FAD/NAD-binding_dom"/>
</dbReference>
<evidence type="ECO:0000313" key="8">
    <source>
        <dbReference type="EMBL" id="MDT0276352.1"/>
    </source>
</evidence>
<dbReference type="Pfam" id="PF14759">
    <property type="entry name" value="Reductase_C"/>
    <property type="match status" value="1"/>
</dbReference>
<sequence>MRHVAIVGASLAGVHAAEALRERGFEGEITLVDREASLPYDKPPLSKNALLDDGVDAELPLRPRAWYDEHQIGLRLGQGVVGLDTAARTLHLNGGDAVGYDGLVLATGSAARPLPVPCGDPSRIHRLRTLEDARRLRADLLPGRHLVVVGGGFIGLEVAATARRLGLDVTVVETAATLLNRAFGPQVGGWIRQVHERNGVEIRCAVALQEISSHGDGFTLRFAEGPTLSADVVVGGVGAVPQTDWLEGSGVDLGNGVRCASDLSTNVPSVVAAGDIAYWHNALFSEDMRVEHWTNAVEQGRHAAGTLLGDREAHQSVPYFWTDQHDAKVRFVGRADAADDLVIEEPKPDALVALYGRNGVLRGAVCVRTPRRLAEYREAIRNRTPWEEVAGHFAGGRSTSTREPGSGPAVQEV</sequence>
<keyword evidence="4" id="KW-0560">Oxidoreductase</keyword>
<dbReference type="RefSeq" id="WP_311345170.1">
    <property type="nucleotide sequence ID" value="NZ_JAVREI010000006.1"/>
</dbReference>
<dbReference type="InterPro" id="IPR036188">
    <property type="entry name" value="FAD/NAD-bd_sf"/>
</dbReference>
<comment type="cofactor">
    <cofactor evidence="1">
        <name>FAD</name>
        <dbReference type="ChEBI" id="CHEBI:57692"/>
    </cofactor>
</comment>
<dbReference type="Gene3D" id="3.30.390.30">
    <property type="match status" value="1"/>
</dbReference>
<comment type="caution">
    <text evidence="8">The sequence shown here is derived from an EMBL/GenBank/DDBJ whole genome shotgun (WGS) entry which is preliminary data.</text>
</comment>
<evidence type="ECO:0000256" key="4">
    <source>
        <dbReference type="ARBA" id="ARBA00023002"/>
    </source>
</evidence>
<keyword evidence="3" id="KW-0274">FAD</keyword>
<dbReference type="Gene3D" id="3.50.50.60">
    <property type="entry name" value="FAD/NAD(P)-binding domain"/>
    <property type="match status" value="2"/>
</dbReference>
<dbReference type="Proteomes" id="UP001183222">
    <property type="component" value="Unassembled WGS sequence"/>
</dbReference>
<keyword evidence="9" id="KW-1185">Reference proteome</keyword>
<reference evidence="9" key="1">
    <citation type="submission" date="2023-07" db="EMBL/GenBank/DDBJ databases">
        <title>30 novel species of actinomycetes from the DSMZ collection.</title>
        <authorList>
            <person name="Nouioui I."/>
        </authorList>
    </citation>
    <scope>NUCLEOTIDE SEQUENCE [LARGE SCALE GENOMIC DNA]</scope>
    <source>
        <strain evidence="9">DSM 46792</strain>
    </source>
</reference>
<keyword evidence="2" id="KW-0285">Flavoprotein</keyword>
<evidence type="ECO:0000256" key="1">
    <source>
        <dbReference type="ARBA" id="ARBA00001974"/>
    </source>
</evidence>
<gene>
    <name evidence="8" type="ORF">RM425_10625</name>
</gene>
<dbReference type="PRINTS" id="PR00368">
    <property type="entry name" value="FADPNR"/>
</dbReference>
<accession>A0ABU2K844</accession>
<dbReference type="InterPro" id="IPR028202">
    <property type="entry name" value="Reductase_C"/>
</dbReference>
<dbReference type="InterPro" id="IPR050446">
    <property type="entry name" value="FAD-oxidoreductase/Apoptosis"/>
</dbReference>
<name>A0ABU2K844_9ACTN</name>
<feature type="domain" description="Reductase C-terminal" evidence="7">
    <location>
        <begin position="319"/>
        <end position="387"/>
    </location>
</feature>
<feature type="domain" description="FAD/NAD(P)-binding" evidence="6">
    <location>
        <begin position="3"/>
        <end position="300"/>
    </location>
</feature>
<evidence type="ECO:0000256" key="5">
    <source>
        <dbReference type="SAM" id="MobiDB-lite"/>
    </source>
</evidence>
<dbReference type="SUPFAM" id="SSF51905">
    <property type="entry name" value="FAD/NAD(P)-binding domain"/>
    <property type="match status" value="1"/>
</dbReference>
<evidence type="ECO:0000259" key="6">
    <source>
        <dbReference type="Pfam" id="PF07992"/>
    </source>
</evidence>
<proteinExistence type="predicted"/>
<dbReference type="PRINTS" id="PR00411">
    <property type="entry name" value="PNDRDTASEI"/>
</dbReference>
<dbReference type="EMBL" id="JAVREI010000006">
    <property type="protein sequence ID" value="MDT0276352.1"/>
    <property type="molecule type" value="Genomic_DNA"/>
</dbReference>
<evidence type="ECO:0000256" key="3">
    <source>
        <dbReference type="ARBA" id="ARBA00022827"/>
    </source>
</evidence>
<evidence type="ECO:0000259" key="7">
    <source>
        <dbReference type="Pfam" id="PF14759"/>
    </source>
</evidence>
<dbReference type="SUPFAM" id="SSF55424">
    <property type="entry name" value="FAD/NAD-linked reductases, dimerisation (C-terminal) domain"/>
    <property type="match status" value="1"/>
</dbReference>
<dbReference type="PANTHER" id="PTHR43557:SF2">
    <property type="entry name" value="RIESKE DOMAIN-CONTAINING PROTEIN-RELATED"/>
    <property type="match status" value="1"/>
</dbReference>
<organism evidence="8 9">
    <name type="scientific">Blastococcus goldschmidtiae</name>
    <dbReference type="NCBI Taxonomy" id="3075546"/>
    <lineage>
        <taxon>Bacteria</taxon>
        <taxon>Bacillati</taxon>
        <taxon>Actinomycetota</taxon>
        <taxon>Actinomycetes</taxon>
        <taxon>Geodermatophilales</taxon>
        <taxon>Geodermatophilaceae</taxon>
        <taxon>Blastococcus</taxon>
    </lineage>
</organism>
<evidence type="ECO:0000313" key="9">
    <source>
        <dbReference type="Proteomes" id="UP001183222"/>
    </source>
</evidence>
<dbReference type="Pfam" id="PF07992">
    <property type="entry name" value="Pyr_redox_2"/>
    <property type="match status" value="1"/>
</dbReference>
<feature type="region of interest" description="Disordered" evidence="5">
    <location>
        <begin position="393"/>
        <end position="413"/>
    </location>
</feature>